<sequence length="571" mass="59635">MDDKLNGNQEPARDAINLVQPTVNPSNIAQNPQGQTPLNPPSPINLETPISKPVSDSPTPPADPPTPSPATPPAPGNISEPLQSPAPGQPTPGSTPSFESVSVAAQETAMAMDAGENSSNMDLSPVISPPPSGKSKTGLIGTLAAVAFLTVTLFSGLALVGQKQLFQNKAFEASECDAHGGFAGFDRAADCGRMQPNGEWVNIARCNDGSTITLEPTGEAANCNTEPQCTNSDTGQTYHSGSRIFNCTGNKAACRGEAGEGIPSVCGTDGNWSDGGPECTNECPVADKSDCEYPEKCTTTDNKEGTKICSGEKDSADNNKCKWDAAVSSCSACTVNPVQSCQYNRNYQAGLLDGKVNPDSNCGTNGGVYCNDGGNFNVCCYSDGNCYQGQQRNACENLGNGSIKTNQTAQVNEYYCPDQTSAGSSCSSNIRSLGTKGPGTYSVGQDRGCGGYQIDAVGLCGSYTFKECPAPPAGGPSYTSQCLDVRFYSAAGTRITNPASEVKAGDRIKIAVSGSTNEPGGLSKARFRINSGEWEEVTTKNSQNEYFVERTIAAGAFRVEAQVYNPNLGWK</sequence>
<dbReference type="Proteomes" id="UP000178659">
    <property type="component" value="Unassembled WGS sequence"/>
</dbReference>
<evidence type="ECO:0000256" key="1">
    <source>
        <dbReference type="SAM" id="MobiDB-lite"/>
    </source>
</evidence>
<keyword evidence="2" id="KW-0812">Transmembrane</keyword>
<name>A0A1G1VB56_9BACT</name>
<feature type="transmembrane region" description="Helical" evidence="2">
    <location>
        <begin position="138"/>
        <end position="160"/>
    </location>
</feature>
<dbReference type="AlphaFoldDB" id="A0A1G1VB56"/>
<reference evidence="3 4" key="1">
    <citation type="journal article" date="2016" name="Nat. Commun.">
        <title>Thousands of microbial genomes shed light on interconnected biogeochemical processes in an aquifer system.</title>
        <authorList>
            <person name="Anantharaman K."/>
            <person name="Brown C.T."/>
            <person name="Hug L.A."/>
            <person name="Sharon I."/>
            <person name="Castelle C.J."/>
            <person name="Probst A.J."/>
            <person name="Thomas B.C."/>
            <person name="Singh A."/>
            <person name="Wilkins M.J."/>
            <person name="Karaoz U."/>
            <person name="Brodie E.L."/>
            <person name="Williams K.H."/>
            <person name="Hubbard S.S."/>
            <person name="Banfield J.F."/>
        </authorList>
    </citation>
    <scope>NUCLEOTIDE SEQUENCE [LARGE SCALE GENOMIC DNA]</scope>
</reference>
<keyword evidence="2" id="KW-0472">Membrane</keyword>
<feature type="region of interest" description="Disordered" evidence="1">
    <location>
        <begin position="116"/>
        <end position="135"/>
    </location>
</feature>
<proteinExistence type="predicted"/>
<protein>
    <submittedName>
        <fullName evidence="3">Uncharacterized protein</fullName>
    </submittedName>
</protein>
<feature type="region of interest" description="Disordered" evidence="1">
    <location>
        <begin position="1"/>
        <end position="101"/>
    </location>
</feature>
<evidence type="ECO:0000256" key="2">
    <source>
        <dbReference type="SAM" id="Phobius"/>
    </source>
</evidence>
<gene>
    <name evidence="3" type="ORF">A3A77_05135</name>
</gene>
<comment type="caution">
    <text evidence="3">The sequence shown here is derived from an EMBL/GenBank/DDBJ whole genome shotgun (WGS) entry which is preliminary data.</text>
</comment>
<evidence type="ECO:0000313" key="4">
    <source>
        <dbReference type="Proteomes" id="UP000178659"/>
    </source>
</evidence>
<feature type="compositionally biased region" description="Pro residues" evidence="1">
    <location>
        <begin position="58"/>
        <end position="75"/>
    </location>
</feature>
<feature type="compositionally biased region" description="Polar residues" evidence="1">
    <location>
        <begin position="91"/>
        <end position="101"/>
    </location>
</feature>
<dbReference type="EMBL" id="MHCC01000026">
    <property type="protein sequence ID" value="OGY12633.1"/>
    <property type="molecule type" value="Genomic_DNA"/>
</dbReference>
<evidence type="ECO:0000313" key="3">
    <source>
        <dbReference type="EMBL" id="OGY12633.1"/>
    </source>
</evidence>
<organism evidence="3 4">
    <name type="scientific">Candidatus Blackburnbacteria bacterium RIFCSPLOWO2_01_FULL_40_20</name>
    <dbReference type="NCBI Taxonomy" id="1797519"/>
    <lineage>
        <taxon>Bacteria</taxon>
        <taxon>Candidatus Blackburniibacteriota</taxon>
    </lineage>
</organism>
<keyword evidence="2" id="KW-1133">Transmembrane helix</keyword>
<feature type="compositionally biased region" description="Polar residues" evidence="1">
    <location>
        <begin position="19"/>
        <end position="37"/>
    </location>
</feature>
<accession>A0A1G1VB56</accession>